<feature type="coiled-coil region" evidence="1">
    <location>
        <begin position="63"/>
        <end position="97"/>
    </location>
</feature>
<evidence type="ECO:0000256" key="2">
    <source>
        <dbReference type="SAM" id="MobiDB-lite"/>
    </source>
</evidence>
<name>A0A9P0E6G8_CHRIL</name>
<sequence>MTTGKCDECQTTYTCSSAIEVDIARTTPEKLLEEVNEKLAIVFVMKKTLESMSEDISFYAEKYQELIMEKEKTDKKIKSLENKNVHLETVNKALEERITYLEIREREKNVEIFGVPLPSTSTGEGGFAACRNRCELHPDNGEPRLGIDTELTHFDIVNESAKKIQQPASPSIVSAVSTESLIQHTPREAHEEAQAETQLGSPIKALTGPSYGRHGPREVSVAAAKIEQ</sequence>
<dbReference type="OrthoDB" id="8062159at2759"/>
<organism evidence="3 4">
    <name type="scientific">Chrysodeixis includens</name>
    <name type="common">Soybean looper</name>
    <name type="synonym">Pseudoplusia includens</name>
    <dbReference type="NCBI Taxonomy" id="689277"/>
    <lineage>
        <taxon>Eukaryota</taxon>
        <taxon>Metazoa</taxon>
        <taxon>Ecdysozoa</taxon>
        <taxon>Arthropoda</taxon>
        <taxon>Hexapoda</taxon>
        <taxon>Insecta</taxon>
        <taxon>Pterygota</taxon>
        <taxon>Neoptera</taxon>
        <taxon>Endopterygota</taxon>
        <taxon>Lepidoptera</taxon>
        <taxon>Glossata</taxon>
        <taxon>Ditrysia</taxon>
        <taxon>Noctuoidea</taxon>
        <taxon>Noctuidae</taxon>
        <taxon>Plusiinae</taxon>
        <taxon>Chrysodeixis</taxon>
    </lineage>
</organism>
<proteinExistence type="predicted"/>
<accession>A0A9P0E6G8</accession>
<protein>
    <submittedName>
        <fullName evidence="3">Uncharacterized protein</fullName>
    </submittedName>
</protein>
<feature type="region of interest" description="Disordered" evidence="2">
    <location>
        <begin position="180"/>
        <end position="228"/>
    </location>
</feature>
<evidence type="ECO:0000313" key="4">
    <source>
        <dbReference type="Proteomes" id="UP001154114"/>
    </source>
</evidence>
<dbReference type="Proteomes" id="UP001154114">
    <property type="component" value="Unassembled WGS sequence"/>
</dbReference>
<comment type="caution">
    <text evidence="3">The sequence shown here is derived from an EMBL/GenBank/DDBJ whole genome shotgun (WGS) entry which is preliminary data.</text>
</comment>
<keyword evidence="1" id="KW-0175">Coiled coil</keyword>
<keyword evidence="4" id="KW-1185">Reference proteome</keyword>
<evidence type="ECO:0000313" key="3">
    <source>
        <dbReference type="EMBL" id="CAH1286864.1"/>
    </source>
</evidence>
<dbReference type="EMBL" id="CAJCES030000015">
    <property type="protein sequence ID" value="CAH1286864.1"/>
    <property type="molecule type" value="Genomic_DNA"/>
</dbReference>
<dbReference type="AlphaFoldDB" id="A0A9P0E6G8"/>
<gene>
    <name evidence="3" type="ORF">CINC_LOCUS63</name>
</gene>
<reference evidence="3" key="1">
    <citation type="submission" date="2021-12" db="EMBL/GenBank/DDBJ databases">
        <authorList>
            <person name="King R."/>
        </authorList>
    </citation>
    <scope>NUCLEOTIDE SEQUENCE</scope>
</reference>
<evidence type="ECO:0000256" key="1">
    <source>
        <dbReference type="SAM" id="Coils"/>
    </source>
</evidence>